<gene>
    <name evidence="2" type="ORF">EAF64_17535</name>
</gene>
<evidence type="ECO:0000313" key="2">
    <source>
        <dbReference type="EMBL" id="RXK46949.1"/>
    </source>
</evidence>
<dbReference type="OrthoDB" id="3164at2157"/>
<dbReference type="InterPro" id="IPR017850">
    <property type="entry name" value="Alkaline_phosphatase_core_sf"/>
</dbReference>
<dbReference type="SUPFAM" id="SSF53649">
    <property type="entry name" value="Alkaline phosphatase-like"/>
    <property type="match status" value="1"/>
</dbReference>
<evidence type="ECO:0000313" key="3">
    <source>
        <dbReference type="Proteomes" id="UP000289691"/>
    </source>
</evidence>
<dbReference type="CDD" id="cd16148">
    <property type="entry name" value="sulfatase_like"/>
    <property type="match status" value="1"/>
</dbReference>
<dbReference type="PANTHER" id="PTHR43751">
    <property type="entry name" value="SULFATASE"/>
    <property type="match status" value="1"/>
</dbReference>
<dbReference type="InterPro" id="IPR000917">
    <property type="entry name" value="Sulfatase_N"/>
</dbReference>
<evidence type="ECO:0000259" key="1">
    <source>
        <dbReference type="Pfam" id="PF00884"/>
    </source>
</evidence>
<proteinExistence type="predicted"/>
<dbReference type="Pfam" id="PF00884">
    <property type="entry name" value="Sulfatase"/>
    <property type="match status" value="1"/>
</dbReference>
<organism evidence="2 3">
    <name type="scientific">Halorientalis pallida</name>
    <dbReference type="NCBI Taxonomy" id="2479928"/>
    <lineage>
        <taxon>Archaea</taxon>
        <taxon>Methanobacteriati</taxon>
        <taxon>Methanobacteriota</taxon>
        <taxon>Stenosarchaea group</taxon>
        <taxon>Halobacteria</taxon>
        <taxon>Halobacteriales</taxon>
        <taxon>Haloarculaceae</taxon>
        <taxon>Halorientalis</taxon>
    </lineage>
</organism>
<comment type="caution">
    <text evidence="2">The sequence shown here is derived from an EMBL/GenBank/DDBJ whole genome shotgun (WGS) entry which is preliminary data.</text>
</comment>
<protein>
    <submittedName>
        <fullName evidence="2">Arylsulfatase</fullName>
    </submittedName>
</protein>
<dbReference type="AlphaFoldDB" id="A0A498KSV9"/>
<sequence>MSEHRPNIVLVTIDSLRADHCGFVGYEKDTTPTMDRMAESGTVFENAIAPGPATPESMPAIFTGQYPVDRETDADSELTARRERIRHHMEARDTLPEKLSRLGYETGAFTPNPFTSRHFGFDQGFDHFEDFMDEANRGALYQKVFQGFLEDSGLSSMARVFMNMWQREEVFKPWESYYDDAIEWIRDAEEPYFLWVFLMDAHNPYMSSDEYRSQSRLSEFHANFEFWRQSHETPFSDSMHEKLVTAYDDSIRYSDAFLERLRRDLAEDDPAIVIHGDHGEAFGEHGSYGHEPYLYPENVHVPLVVDGVEDTEISEPFSLRNLPGLLGSIAEDEPVAELASAFEVCRTRDGESVAVHTADGYELESVSAGRLENRSPFVDQSEVDLHERRTVNSAVGQIIEREQV</sequence>
<reference evidence="2 3" key="1">
    <citation type="submission" date="2019-01" db="EMBL/GenBank/DDBJ databases">
        <title>Halorientalis sp. F13-25 a new haloarchaeum isolated from hypersaline water.</title>
        <authorList>
            <person name="Ana D.-V."/>
            <person name="Cristina S.-P."/>
            <person name="Antonio V."/>
        </authorList>
    </citation>
    <scope>NUCLEOTIDE SEQUENCE [LARGE SCALE GENOMIC DNA]</scope>
    <source>
        <strain evidence="2 3">F13-25</strain>
    </source>
</reference>
<name>A0A498KSV9_9EURY</name>
<dbReference type="RefSeq" id="WP_129070282.1">
    <property type="nucleotide sequence ID" value="NZ_RDFA01000007.1"/>
</dbReference>
<keyword evidence="3" id="KW-1185">Reference proteome</keyword>
<dbReference type="EMBL" id="RDFA01000007">
    <property type="protein sequence ID" value="RXK46949.1"/>
    <property type="molecule type" value="Genomic_DNA"/>
</dbReference>
<accession>A0A498KSV9</accession>
<dbReference type="PANTHER" id="PTHR43751:SF3">
    <property type="entry name" value="SULFATASE N-TERMINAL DOMAIN-CONTAINING PROTEIN"/>
    <property type="match status" value="1"/>
</dbReference>
<feature type="domain" description="Sulfatase N-terminal" evidence="1">
    <location>
        <begin position="6"/>
        <end position="305"/>
    </location>
</feature>
<dbReference type="Gene3D" id="3.40.720.10">
    <property type="entry name" value="Alkaline Phosphatase, subunit A"/>
    <property type="match status" value="1"/>
</dbReference>
<dbReference type="Proteomes" id="UP000289691">
    <property type="component" value="Unassembled WGS sequence"/>
</dbReference>
<dbReference type="InterPro" id="IPR052701">
    <property type="entry name" value="GAG_Ulvan_Degrading_Sulfatases"/>
</dbReference>